<comment type="caution">
    <text evidence="6">The sequence shown here is derived from an EMBL/GenBank/DDBJ whole genome shotgun (WGS) entry which is preliminary data.</text>
</comment>
<proteinExistence type="predicted"/>
<dbReference type="PROSITE" id="PS51635">
    <property type="entry name" value="PNPLA"/>
    <property type="match status" value="1"/>
</dbReference>
<keyword evidence="3 4" id="KW-0443">Lipid metabolism</keyword>
<feature type="short sequence motif" description="GXSXG" evidence="4">
    <location>
        <begin position="38"/>
        <end position="42"/>
    </location>
</feature>
<evidence type="ECO:0000256" key="1">
    <source>
        <dbReference type="ARBA" id="ARBA00022801"/>
    </source>
</evidence>
<name>A0A0L8V990_9BACT</name>
<dbReference type="InterPro" id="IPR002641">
    <property type="entry name" value="PNPLA_dom"/>
</dbReference>
<dbReference type="CDD" id="cd07205">
    <property type="entry name" value="Pat_PNPLA6_PNPLA7_NTE1_like"/>
    <property type="match status" value="1"/>
</dbReference>
<evidence type="ECO:0000259" key="5">
    <source>
        <dbReference type="PROSITE" id="PS51635"/>
    </source>
</evidence>
<dbReference type="PANTHER" id="PTHR14226">
    <property type="entry name" value="NEUROPATHY TARGET ESTERASE/SWISS CHEESE D.MELANOGASTER"/>
    <property type="match status" value="1"/>
</dbReference>
<dbReference type="InterPro" id="IPR050301">
    <property type="entry name" value="NTE"/>
</dbReference>
<dbReference type="EMBL" id="LGIA01000149">
    <property type="protein sequence ID" value="KOH45016.1"/>
    <property type="molecule type" value="Genomic_DNA"/>
</dbReference>
<dbReference type="SUPFAM" id="SSF52151">
    <property type="entry name" value="FabD/lysophospholipase-like"/>
    <property type="match status" value="1"/>
</dbReference>
<dbReference type="GO" id="GO:0004806">
    <property type="term" value="F:triacylglycerol lipase activity"/>
    <property type="evidence" value="ECO:0007669"/>
    <property type="project" value="UniProtKB-EC"/>
</dbReference>
<dbReference type="PANTHER" id="PTHR14226:SF29">
    <property type="entry name" value="NEUROPATHY TARGET ESTERASE SWS"/>
    <property type="match status" value="1"/>
</dbReference>
<accession>A0A0L8V990</accession>
<evidence type="ECO:0000256" key="4">
    <source>
        <dbReference type="PROSITE-ProRule" id="PRU01161"/>
    </source>
</evidence>
<sequence>MKLTIGLALSGGGARGIAHIGVLAALEKYGIYPEIISGTSIGALVGVLYASGYQPEAILKLIKASKLHKVISLSRPTRGLLDLAKIEKLLRSHIPEDDFSALKKRFYCAVTNLNTGKSELISSGKLIDYVLASASIPIVFEPRIIDGQSYVDGGILNNLPIEPLLDQASVIIGVHVNHNEELKEISGIKAIAERSFRLAISKDVDDKFARCNLVIDPPAMQRFSVFDFSKADEIYDIGFTETENRILQFSNLIDLEQLIAEKKKRQQEK</sequence>
<dbReference type="RefSeq" id="WP_053183041.1">
    <property type="nucleotide sequence ID" value="NZ_LGIA01000149.1"/>
</dbReference>
<protein>
    <submittedName>
        <fullName evidence="6">Triacylglycerol lipase</fullName>
        <ecNumber evidence="6">3.1.1.3</ecNumber>
    </submittedName>
</protein>
<dbReference type="AlphaFoldDB" id="A0A0L8V990"/>
<dbReference type="Proteomes" id="UP000036958">
    <property type="component" value="Unassembled WGS sequence"/>
</dbReference>
<evidence type="ECO:0000256" key="2">
    <source>
        <dbReference type="ARBA" id="ARBA00022963"/>
    </source>
</evidence>
<reference evidence="7" key="1">
    <citation type="submission" date="2015-07" db="EMBL/GenBank/DDBJ databases">
        <title>Genome sequencing of Sunxiuqinia dokdonensis strain SK.</title>
        <authorList>
            <person name="Ahn S."/>
            <person name="Kim B.-C."/>
        </authorList>
    </citation>
    <scope>NUCLEOTIDE SEQUENCE [LARGE SCALE GENOMIC DNA]</scope>
    <source>
        <strain evidence="7">SK</strain>
    </source>
</reference>
<feature type="domain" description="PNPLA" evidence="5">
    <location>
        <begin position="7"/>
        <end position="165"/>
    </location>
</feature>
<organism evidence="6 7">
    <name type="scientific">Sunxiuqinia dokdonensis</name>
    <dbReference type="NCBI Taxonomy" id="1409788"/>
    <lineage>
        <taxon>Bacteria</taxon>
        <taxon>Pseudomonadati</taxon>
        <taxon>Bacteroidota</taxon>
        <taxon>Bacteroidia</taxon>
        <taxon>Marinilabiliales</taxon>
        <taxon>Prolixibacteraceae</taxon>
        <taxon>Sunxiuqinia</taxon>
    </lineage>
</organism>
<feature type="active site" description="Proton acceptor" evidence="4">
    <location>
        <position position="152"/>
    </location>
</feature>
<feature type="short sequence motif" description="GXGXXG" evidence="4">
    <location>
        <begin position="11"/>
        <end position="16"/>
    </location>
</feature>
<keyword evidence="7" id="KW-1185">Reference proteome</keyword>
<dbReference type="GO" id="GO:0016042">
    <property type="term" value="P:lipid catabolic process"/>
    <property type="evidence" value="ECO:0007669"/>
    <property type="project" value="UniProtKB-UniRule"/>
</dbReference>
<feature type="active site" description="Nucleophile" evidence="4">
    <location>
        <position position="40"/>
    </location>
</feature>
<dbReference type="OrthoDB" id="9770965at2"/>
<evidence type="ECO:0000256" key="3">
    <source>
        <dbReference type="ARBA" id="ARBA00023098"/>
    </source>
</evidence>
<dbReference type="EC" id="3.1.1.3" evidence="6"/>
<keyword evidence="2 4" id="KW-0442">Lipid degradation</keyword>
<dbReference type="STRING" id="1409788.NC99_21410"/>
<keyword evidence="1 4" id="KW-0378">Hydrolase</keyword>
<feature type="short sequence motif" description="DGA/G" evidence="4">
    <location>
        <begin position="152"/>
        <end position="154"/>
    </location>
</feature>
<evidence type="ECO:0000313" key="7">
    <source>
        <dbReference type="Proteomes" id="UP000036958"/>
    </source>
</evidence>
<dbReference type="Pfam" id="PF01734">
    <property type="entry name" value="Patatin"/>
    <property type="match status" value="1"/>
</dbReference>
<dbReference type="InterPro" id="IPR016035">
    <property type="entry name" value="Acyl_Trfase/lysoPLipase"/>
</dbReference>
<evidence type="ECO:0000313" key="6">
    <source>
        <dbReference type="EMBL" id="KOH45016.1"/>
    </source>
</evidence>
<gene>
    <name evidence="6" type="ORF">NC99_21410</name>
</gene>
<dbReference type="Gene3D" id="3.40.1090.10">
    <property type="entry name" value="Cytosolic phospholipase A2 catalytic domain"/>
    <property type="match status" value="1"/>
</dbReference>